<protein>
    <submittedName>
        <fullName evidence="1">Uncharacterized protein</fullName>
    </submittedName>
</protein>
<sequence>RVFIDGEMKLACIDGPEFDAHKVNFEDLISRLEMFKEKESEAINYYSSKAGVKK</sequence>
<gene>
    <name evidence="1" type="ORF">S06H3_25418</name>
</gene>
<proteinExistence type="predicted"/>
<accession>X1LPM1</accession>
<reference evidence="1" key="1">
    <citation type="journal article" date="2014" name="Front. Microbiol.">
        <title>High frequency of phylogenetically diverse reductive dehalogenase-homologous genes in deep subseafloor sedimentary metagenomes.</title>
        <authorList>
            <person name="Kawai M."/>
            <person name="Futagami T."/>
            <person name="Toyoda A."/>
            <person name="Takaki Y."/>
            <person name="Nishi S."/>
            <person name="Hori S."/>
            <person name="Arai W."/>
            <person name="Tsubouchi T."/>
            <person name="Morono Y."/>
            <person name="Uchiyama I."/>
            <person name="Ito T."/>
            <person name="Fujiyama A."/>
            <person name="Inagaki F."/>
            <person name="Takami H."/>
        </authorList>
    </citation>
    <scope>NUCLEOTIDE SEQUENCE</scope>
    <source>
        <strain evidence="1">Expedition CK06-06</strain>
    </source>
</reference>
<dbReference type="EMBL" id="BARV01014629">
    <property type="protein sequence ID" value="GAI21312.1"/>
    <property type="molecule type" value="Genomic_DNA"/>
</dbReference>
<feature type="non-terminal residue" evidence="1">
    <location>
        <position position="1"/>
    </location>
</feature>
<dbReference type="AlphaFoldDB" id="X1LPM1"/>
<organism evidence="1">
    <name type="scientific">marine sediment metagenome</name>
    <dbReference type="NCBI Taxonomy" id="412755"/>
    <lineage>
        <taxon>unclassified sequences</taxon>
        <taxon>metagenomes</taxon>
        <taxon>ecological metagenomes</taxon>
    </lineage>
</organism>
<name>X1LPM1_9ZZZZ</name>
<comment type="caution">
    <text evidence="1">The sequence shown here is derived from an EMBL/GenBank/DDBJ whole genome shotgun (WGS) entry which is preliminary data.</text>
</comment>
<evidence type="ECO:0000313" key="1">
    <source>
        <dbReference type="EMBL" id="GAI21312.1"/>
    </source>
</evidence>